<dbReference type="EMBL" id="JAHXCT010000001">
    <property type="protein sequence ID" value="MBW4768381.1"/>
    <property type="molecule type" value="Genomic_DNA"/>
</dbReference>
<comment type="caution">
    <text evidence="1">The sequence shown here is derived from an EMBL/GenBank/DDBJ whole genome shotgun (WGS) entry which is preliminary data.</text>
</comment>
<keyword evidence="2" id="KW-1185">Reference proteome</keyword>
<name>A0ABS6Y9Y7_9BACT</name>
<sequence>MRILLLGEYSNVHATLSKALKKRGHEVLLISNGDFWKNYPRDIDLSRQYTKLGGLLYWLKVMMLLPRLRNFDIVQIINPMFLELKAQRIFPIYNYLKKHNKRIVLCAMGMDHYWVDACTNHKHLRYSDFNIHDQLRTNKDAIAEQKDWLNTSKEALNKHIANTCDAIVSGLYEYRATYQLYFPQKNTFIPFPISIESHPKEIESFHYPLKIFIGISKHRHEYKGTDIMLQAAKAIATKYPSKVILHEVNGVPFNEYQQIMNGSDVLIDQLYSYTPAMNGLLAMSKGIICVGGGEPENYNILNESCLKPIINVEPNYESVEKALEELVLSPHKIQQLKQDSISYIQKHHDANKVAKQYEDLYLQLLKS</sequence>
<evidence type="ECO:0000313" key="2">
    <source>
        <dbReference type="Proteomes" id="UP000788426"/>
    </source>
</evidence>
<dbReference type="RefSeq" id="WP_219479107.1">
    <property type="nucleotide sequence ID" value="NZ_CAURBD010000003.1"/>
</dbReference>
<evidence type="ECO:0000313" key="1">
    <source>
        <dbReference type="EMBL" id="MBW4768381.1"/>
    </source>
</evidence>
<protein>
    <submittedName>
        <fullName evidence="1">Glycosyltransferase family 1 protein</fullName>
    </submittedName>
</protein>
<accession>A0ABS6Y9Y7</accession>
<reference evidence="1 2" key="1">
    <citation type="submission" date="2021-07" db="EMBL/GenBank/DDBJ databases">
        <title>Genomic diversity and antimicrobial resistance of Prevotella spp. isolated from chronic lung disease airways.</title>
        <authorList>
            <person name="Webb K.A."/>
            <person name="Olagoke O.S."/>
            <person name="Baird T."/>
            <person name="Neill J."/>
            <person name="Pham A."/>
            <person name="Wells T.J."/>
            <person name="Ramsay K.A."/>
            <person name="Bell S.C."/>
            <person name="Sarovich D.S."/>
            <person name="Price E.P."/>
        </authorList>
    </citation>
    <scope>NUCLEOTIDE SEQUENCE [LARGE SCALE GENOMIC DNA]</scope>
    <source>
        <strain evidence="1 2">SCHI0011.S.12</strain>
    </source>
</reference>
<gene>
    <name evidence="1" type="ORF">KZO38_01170</name>
</gene>
<organism evidence="1 2">
    <name type="scientific">Hoylesella nanceiensis</name>
    <dbReference type="NCBI Taxonomy" id="425941"/>
    <lineage>
        <taxon>Bacteria</taxon>
        <taxon>Pseudomonadati</taxon>
        <taxon>Bacteroidota</taxon>
        <taxon>Bacteroidia</taxon>
        <taxon>Bacteroidales</taxon>
        <taxon>Prevotellaceae</taxon>
        <taxon>Hoylesella</taxon>
    </lineage>
</organism>
<dbReference type="Proteomes" id="UP000788426">
    <property type="component" value="Unassembled WGS sequence"/>
</dbReference>
<proteinExistence type="predicted"/>